<dbReference type="EMBL" id="CP071091">
    <property type="protein sequence ID" value="QSQ12186.1"/>
    <property type="molecule type" value="Genomic_DNA"/>
</dbReference>
<sequence length="341" mass="37028">MCTDFLIVASDKSVVNGRSMEFGLDLGSKILVRAPGSKFISPSPQGLLNGLSWTTTYGYVGLTGNHSLPIIVDGLNTAGLSTGSLWLPGSRYPKVTNNAKALTLPQFPGWVLGNFATVAEVRTALLEGAAQVWESDWLAKYLPLHFPIHDAQGNSLVVEFLDGELHLHDNPVSVLTNAPPFPVQLQNLRTYVDLSPYDAKPIQLGSETFSQPGHGSGLRGIPGDAMPPSRFVRATYLKQFARPVANATEATSLAFHILNSVDIPKGTVRSVNEKTQKEEDDYTQWAVVKDLTHNVFNVRFYEDQLIYSVNLKTLDFGAADGKTFSVPSSPASIDLTPKLTS</sequence>
<keyword evidence="2 4" id="KW-0378">Hydrolase</keyword>
<proteinExistence type="inferred from homology"/>
<name>A0ABX7N111_9BACT</name>
<dbReference type="InterPro" id="IPR052193">
    <property type="entry name" value="Peptidase_C59"/>
</dbReference>
<dbReference type="SUPFAM" id="SSF56235">
    <property type="entry name" value="N-terminal nucleophile aminohydrolases (Ntn hydrolases)"/>
    <property type="match status" value="1"/>
</dbReference>
<evidence type="ECO:0000313" key="4">
    <source>
        <dbReference type="EMBL" id="QSQ12186.1"/>
    </source>
</evidence>
<dbReference type="PANTHER" id="PTHR35527">
    <property type="entry name" value="CHOLOYLGLYCINE HYDROLASE"/>
    <property type="match status" value="1"/>
</dbReference>
<accession>A0ABX7N111</accession>
<dbReference type="GO" id="GO:0016787">
    <property type="term" value="F:hydrolase activity"/>
    <property type="evidence" value="ECO:0007669"/>
    <property type="project" value="UniProtKB-KW"/>
</dbReference>
<protein>
    <submittedName>
        <fullName evidence="4">Choloylglycine hydrolase family protein</fullName>
    </submittedName>
</protein>
<dbReference type="CDD" id="cd00542">
    <property type="entry name" value="Ntn_PVA"/>
    <property type="match status" value="1"/>
</dbReference>
<feature type="domain" description="Choloylglycine hydrolase/NAAA C-terminal" evidence="3">
    <location>
        <begin position="2"/>
        <end position="321"/>
    </location>
</feature>
<dbReference type="PANTHER" id="PTHR35527:SF2">
    <property type="entry name" value="HYDROLASE"/>
    <property type="match status" value="1"/>
</dbReference>
<evidence type="ECO:0000256" key="2">
    <source>
        <dbReference type="ARBA" id="ARBA00022801"/>
    </source>
</evidence>
<comment type="similarity">
    <text evidence="1">Belongs to the peptidase C59 family.</text>
</comment>
<organism evidence="4 5">
    <name type="scientific">Myxococcus landrumensis</name>
    <dbReference type="NCBI Taxonomy" id="2813577"/>
    <lineage>
        <taxon>Bacteria</taxon>
        <taxon>Pseudomonadati</taxon>
        <taxon>Myxococcota</taxon>
        <taxon>Myxococcia</taxon>
        <taxon>Myxococcales</taxon>
        <taxon>Cystobacterineae</taxon>
        <taxon>Myxococcaceae</taxon>
        <taxon>Myxococcus</taxon>
    </lineage>
</organism>
<dbReference type="Proteomes" id="UP000663090">
    <property type="component" value="Chromosome"/>
</dbReference>
<dbReference type="Gene3D" id="3.60.60.10">
    <property type="entry name" value="Penicillin V Acylase, Chain A"/>
    <property type="match status" value="1"/>
</dbReference>
<dbReference type="InterPro" id="IPR029132">
    <property type="entry name" value="CBAH/NAAA_C"/>
</dbReference>
<gene>
    <name evidence="4" type="ORF">JY572_27970</name>
</gene>
<evidence type="ECO:0000259" key="3">
    <source>
        <dbReference type="Pfam" id="PF02275"/>
    </source>
</evidence>
<reference evidence="4 5" key="1">
    <citation type="submission" date="2021-02" db="EMBL/GenBank/DDBJ databases">
        <title>De Novo genome assembly of isolated myxobacteria.</title>
        <authorList>
            <person name="Stevens D.C."/>
        </authorList>
    </citation>
    <scope>NUCLEOTIDE SEQUENCE [LARGE SCALE GENOMIC DNA]</scope>
    <source>
        <strain evidence="4 5">SCHIC003</strain>
    </source>
</reference>
<dbReference type="InterPro" id="IPR029055">
    <property type="entry name" value="Ntn_hydrolases_N"/>
</dbReference>
<evidence type="ECO:0000313" key="5">
    <source>
        <dbReference type="Proteomes" id="UP000663090"/>
    </source>
</evidence>
<keyword evidence="5" id="KW-1185">Reference proteome</keyword>
<dbReference type="Pfam" id="PF02275">
    <property type="entry name" value="CBAH"/>
    <property type="match status" value="1"/>
</dbReference>
<dbReference type="RefSeq" id="WP_206713916.1">
    <property type="nucleotide sequence ID" value="NZ_CP071091.1"/>
</dbReference>
<evidence type="ECO:0000256" key="1">
    <source>
        <dbReference type="ARBA" id="ARBA00006625"/>
    </source>
</evidence>